<dbReference type="EMBL" id="CP030759">
    <property type="protein sequence ID" value="AXA36669.1"/>
    <property type="molecule type" value="Genomic_DNA"/>
</dbReference>
<name>A0A2Z4Y6V4_SUMC1</name>
<feature type="compositionally biased region" description="Polar residues" evidence="1">
    <location>
        <begin position="260"/>
        <end position="272"/>
    </location>
</feature>
<gene>
    <name evidence="2" type="ORF">BRCON_1892</name>
</gene>
<proteinExistence type="predicted"/>
<feature type="compositionally biased region" description="Low complexity" evidence="1">
    <location>
        <begin position="424"/>
        <end position="447"/>
    </location>
</feature>
<dbReference type="AlphaFoldDB" id="A0A2Z4Y6V4"/>
<feature type="region of interest" description="Disordered" evidence="1">
    <location>
        <begin position="252"/>
        <end position="280"/>
    </location>
</feature>
<sequence>MWGQVRTIVESTRPVPSPDGSRMFVVDHISRIINGEPERYSGRMLVRVTDSQGTVTRQRRIEASQVRLINPPLWLDEHWAAFTYNVSKNANGVVYFNADSGEAVQVEFVAFTRRLAATDTVERELTSFDATLYAGRVLRVSNITRRGRSVFPLLLRPLPPYEINPFPLVFAEQVRAALYAYQEFLEKNKVSDLRLEEATESFNAEETHMAVLACVNDKPSLILATLQAENAADALSKVKVLELDSSLELTCLRDTPDGGEQSNGLDSSAGETSDTEPLGHFGGYRYRTQWRDSQTVLVQKEIFETEDQEPREETLYEITLGGELRKVDVPTTATVPQANKSVVGVEDTTVTMVAGGRSAQATETTAPAATKPTRPTVKPTAPSATLRQTERVESRKSPRVAQTPRPKATTRIEPANVRRSSSEAKTPAKTPTKTSASKATPKATPKR</sequence>
<feature type="compositionally biased region" description="Low complexity" evidence="1">
    <location>
        <begin position="361"/>
        <end position="382"/>
    </location>
</feature>
<protein>
    <submittedName>
        <fullName evidence="2">Uncharacterized protein</fullName>
    </submittedName>
</protein>
<evidence type="ECO:0000313" key="3">
    <source>
        <dbReference type="Proteomes" id="UP000262583"/>
    </source>
</evidence>
<feature type="region of interest" description="Disordered" evidence="1">
    <location>
        <begin position="355"/>
        <end position="447"/>
    </location>
</feature>
<accession>A0A2Z4Y6V4</accession>
<evidence type="ECO:0000313" key="2">
    <source>
        <dbReference type="EMBL" id="AXA36669.1"/>
    </source>
</evidence>
<reference evidence="2 3" key="1">
    <citation type="submission" date="2018-05" db="EMBL/GenBank/DDBJ databases">
        <title>A metagenomic window into the 2 km-deep terrestrial subsurface aquifer revealed taxonomically and functionally diverse microbial community comprising novel uncultured bacterial lineages.</title>
        <authorList>
            <person name="Kadnikov V.V."/>
            <person name="Mardanov A.V."/>
            <person name="Beletsky A.V."/>
            <person name="Banks D."/>
            <person name="Pimenov N.V."/>
            <person name="Frank Y.A."/>
            <person name="Karnachuk O.V."/>
            <person name="Ravin N.V."/>
        </authorList>
    </citation>
    <scope>NUCLEOTIDE SEQUENCE [LARGE SCALE GENOMIC DNA]</scope>
    <source>
        <strain evidence="2">BY</strain>
    </source>
</reference>
<evidence type="ECO:0000256" key="1">
    <source>
        <dbReference type="SAM" id="MobiDB-lite"/>
    </source>
</evidence>
<organism evidence="2 3">
    <name type="scientific">Sumerlaea chitinivorans</name>
    <dbReference type="NCBI Taxonomy" id="2250252"/>
    <lineage>
        <taxon>Bacteria</taxon>
        <taxon>Candidatus Sumerlaeota</taxon>
        <taxon>Candidatus Sumerlaeia</taxon>
        <taxon>Candidatus Sumerlaeales</taxon>
        <taxon>Candidatus Sumerlaeaceae</taxon>
        <taxon>Candidatus Sumerlaea</taxon>
    </lineage>
</organism>
<dbReference type="Proteomes" id="UP000262583">
    <property type="component" value="Chromosome"/>
</dbReference>
<dbReference type="KEGG" id="schv:BRCON_1892"/>